<dbReference type="GO" id="GO:0008804">
    <property type="term" value="F:carbamate kinase activity"/>
    <property type="evidence" value="ECO:0007669"/>
    <property type="project" value="UniProtKB-EC"/>
</dbReference>
<name>A0ABW4RWN0_9ACTN</name>
<dbReference type="PANTHER" id="PTHR30409">
    <property type="entry name" value="CARBAMATE KINASE"/>
    <property type="match status" value="1"/>
</dbReference>
<keyword evidence="8" id="KW-1185">Reference proteome</keyword>
<evidence type="ECO:0000256" key="2">
    <source>
        <dbReference type="ARBA" id="ARBA00022679"/>
    </source>
</evidence>
<protein>
    <recommendedName>
        <fullName evidence="4 5">Carbamate kinase</fullName>
    </recommendedName>
</protein>
<evidence type="ECO:0000256" key="1">
    <source>
        <dbReference type="ARBA" id="ARBA00011066"/>
    </source>
</evidence>
<comment type="similarity">
    <text evidence="1 5">Belongs to the carbamate kinase family.</text>
</comment>
<sequence length="298" mass="32006">MRVVVALGGNAISRRGEQMTIDNQRRNLREACSVLARVAQEHQLVITHGNGPQVGQLALHNKDGYPLDVLGAETQGLIGYMIEMEMRAVMAPGQMLTTVLTLAEVDPDDPAFGDPTKFVGPVYREDQARAMAAQYGWQFRLDGDDHRRVVPSPMPRRVVQIDSVRRLLDAGHIVVSTGGGGIPVVQVPEGGYRGVEAVVDKDASSSVMASSIEADVYVMATDADAVYLDWGLPTQRAITEIDVEELDAMTFPAGSMGPKVSAACRFVRASGHPAVIGRLDQLQAILDGTAGTRVLPHA</sequence>
<evidence type="ECO:0000313" key="8">
    <source>
        <dbReference type="Proteomes" id="UP001597326"/>
    </source>
</evidence>
<dbReference type="CDD" id="cd04235">
    <property type="entry name" value="AAK_CK"/>
    <property type="match status" value="1"/>
</dbReference>
<gene>
    <name evidence="7" type="primary">arcC</name>
    <name evidence="7" type="ORF">ACFSCS_09780</name>
</gene>
<dbReference type="NCBIfam" id="NF009008">
    <property type="entry name" value="PRK12354.1"/>
    <property type="match status" value="1"/>
</dbReference>
<evidence type="ECO:0000313" key="7">
    <source>
        <dbReference type="EMBL" id="MFD1890465.1"/>
    </source>
</evidence>
<dbReference type="InterPro" id="IPR036393">
    <property type="entry name" value="AceGlu_kinase-like_sf"/>
</dbReference>
<keyword evidence="3 5" id="KW-0418">Kinase</keyword>
<keyword evidence="2 5" id="KW-0808">Transferase</keyword>
<evidence type="ECO:0000256" key="5">
    <source>
        <dbReference type="PIRNR" id="PIRNR000723"/>
    </source>
</evidence>
<dbReference type="PIRSF" id="PIRSF000723">
    <property type="entry name" value="Carbamate_kin"/>
    <property type="match status" value="1"/>
</dbReference>
<dbReference type="Proteomes" id="UP001597326">
    <property type="component" value="Unassembled WGS sequence"/>
</dbReference>
<evidence type="ECO:0000256" key="4">
    <source>
        <dbReference type="NCBIfam" id="TIGR00746"/>
    </source>
</evidence>
<dbReference type="Gene3D" id="3.40.1160.10">
    <property type="entry name" value="Acetylglutamate kinase-like"/>
    <property type="match status" value="1"/>
</dbReference>
<dbReference type="InterPro" id="IPR003964">
    <property type="entry name" value="Carb_kinase"/>
</dbReference>
<dbReference type="NCBIfam" id="TIGR00746">
    <property type="entry name" value="arcC"/>
    <property type="match status" value="1"/>
</dbReference>
<comment type="caution">
    <text evidence="7">The sequence shown here is derived from an EMBL/GenBank/DDBJ whole genome shotgun (WGS) entry which is preliminary data.</text>
</comment>
<dbReference type="PRINTS" id="PR01469">
    <property type="entry name" value="CARBMTKINASE"/>
</dbReference>
<proteinExistence type="inferred from homology"/>
<dbReference type="EMBL" id="JBHUFZ010000020">
    <property type="protein sequence ID" value="MFD1890465.1"/>
    <property type="molecule type" value="Genomic_DNA"/>
</dbReference>
<organism evidence="7 8">
    <name type="scientific">Luteococcus peritonei</name>
    <dbReference type="NCBI Taxonomy" id="88874"/>
    <lineage>
        <taxon>Bacteria</taxon>
        <taxon>Bacillati</taxon>
        <taxon>Actinomycetota</taxon>
        <taxon>Actinomycetes</taxon>
        <taxon>Propionibacteriales</taxon>
        <taxon>Propionibacteriaceae</taxon>
        <taxon>Luteococcus</taxon>
    </lineage>
</organism>
<dbReference type="InterPro" id="IPR001048">
    <property type="entry name" value="Asp/Glu/Uridylate_kinase"/>
</dbReference>
<dbReference type="PANTHER" id="PTHR30409:SF1">
    <property type="entry name" value="CARBAMATE KINASE-RELATED"/>
    <property type="match status" value="1"/>
</dbReference>
<reference evidence="8" key="1">
    <citation type="journal article" date="2019" name="Int. J. Syst. Evol. Microbiol.">
        <title>The Global Catalogue of Microorganisms (GCM) 10K type strain sequencing project: providing services to taxonomists for standard genome sequencing and annotation.</title>
        <authorList>
            <consortium name="The Broad Institute Genomics Platform"/>
            <consortium name="The Broad Institute Genome Sequencing Center for Infectious Disease"/>
            <person name="Wu L."/>
            <person name="Ma J."/>
        </authorList>
    </citation>
    <scope>NUCLEOTIDE SEQUENCE [LARGE SCALE GENOMIC DNA]</scope>
    <source>
        <strain evidence="8">CAIM 431</strain>
    </source>
</reference>
<evidence type="ECO:0000256" key="3">
    <source>
        <dbReference type="ARBA" id="ARBA00022777"/>
    </source>
</evidence>
<evidence type="ECO:0000259" key="6">
    <source>
        <dbReference type="Pfam" id="PF00696"/>
    </source>
</evidence>
<feature type="domain" description="Aspartate/glutamate/uridylate kinase" evidence="6">
    <location>
        <begin position="1"/>
        <end position="276"/>
    </location>
</feature>
<dbReference type="SUPFAM" id="SSF53633">
    <property type="entry name" value="Carbamate kinase-like"/>
    <property type="match status" value="1"/>
</dbReference>
<dbReference type="RefSeq" id="WP_343873569.1">
    <property type="nucleotide sequence ID" value="NZ_BAAAIX010000017.1"/>
</dbReference>
<accession>A0ABW4RWN0</accession>
<dbReference type="Pfam" id="PF00696">
    <property type="entry name" value="AA_kinase"/>
    <property type="match status" value="1"/>
</dbReference>